<dbReference type="Gene3D" id="3.30.9.10">
    <property type="entry name" value="D-Amino Acid Oxidase, subunit A, domain 2"/>
    <property type="match status" value="1"/>
</dbReference>
<dbReference type="GO" id="GO:0047545">
    <property type="term" value="F:(S)-2-hydroxyglutarate dehydrogenase activity"/>
    <property type="evidence" value="ECO:0007669"/>
    <property type="project" value="TreeGrafter"/>
</dbReference>
<dbReference type="NCBIfam" id="NF003610">
    <property type="entry name" value="PRK05257.3-1"/>
    <property type="match status" value="1"/>
</dbReference>
<dbReference type="NCBIfam" id="TIGR01320">
    <property type="entry name" value="mal_quin_oxido"/>
    <property type="match status" value="1"/>
</dbReference>
<evidence type="ECO:0000256" key="4">
    <source>
        <dbReference type="ARBA" id="ARBA00006389"/>
    </source>
</evidence>
<dbReference type="PANTHER" id="PTHR43104">
    <property type="entry name" value="L-2-HYDROXYGLUTARATE DEHYDROGENASE, MITOCHONDRIAL"/>
    <property type="match status" value="1"/>
</dbReference>
<dbReference type="NCBIfam" id="NF009875">
    <property type="entry name" value="PRK13339.1"/>
    <property type="match status" value="1"/>
</dbReference>
<evidence type="ECO:0000256" key="7">
    <source>
        <dbReference type="ARBA" id="ARBA00022827"/>
    </source>
</evidence>
<comment type="similarity">
    <text evidence="4 9">Belongs to the MQO family.</text>
</comment>
<keyword evidence="7 9" id="KW-0274">FAD</keyword>
<evidence type="ECO:0000256" key="2">
    <source>
        <dbReference type="ARBA" id="ARBA00001974"/>
    </source>
</evidence>
<dbReference type="InterPro" id="IPR036188">
    <property type="entry name" value="FAD/NAD-bd_sf"/>
</dbReference>
<evidence type="ECO:0000256" key="6">
    <source>
        <dbReference type="ARBA" id="ARBA00022630"/>
    </source>
</evidence>
<dbReference type="NCBIfam" id="NF003605">
    <property type="entry name" value="PRK05257.1-4"/>
    <property type="match status" value="1"/>
</dbReference>
<accession>A0A2M9R6S2</accession>
<keyword evidence="8 9" id="KW-0560">Oxidoreductase</keyword>
<dbReference type="HAMAP" id="MF_00212">
    <property type="entry name" value="MQO"/>
    <property type="match status" value="1"/>
</dbReference>
<organism evidence="10 11">
    <name type="scientific">Avrilella dinanensis</name>
    <dbReference type="NCBI Taxonomy" id="2008672"/>
    <lineage>
        <taxon>Bacteria</taxon>
        <taxon>Pseudomonadati</taxon>
        <taxon>Bacteroidota</taxon>
        <taxon>Flavobacteriia</taxon>
        <taxon>Flavobacteriales</taxon>
        <taxon>Flavobacteriaceae</taxon>
        <taxon>Avrilella</taxon>
    </lineage>
</organism>
<keyword evidence="11" id="KW-1185">Reference proteome</keyword>
<dbReference type="OrthoDB" id="9763983at2"/>
<evidence type="ECO:0000256" key="1">
    <source>
        <dbReference type="ARBA" id="ARBA00001139"/>
    </source>
</evidence>
<dbReference type="EMBL" id="NIPO01000001">
    <property type="protein sequence ID" value="PJR04550.1"/>
    <property type="molecule type" value="Genomic_DNA"/>
</dbReference>
<protein>
    <recommendedName>
        <fullName evidence="9">Probable malate:quinone oxidoreductase</fullName>
        <ecNumber evidence="9">1.1.5.4</ecNumber>
    </recommendedName>
    <alternativeName>
        <fullName evidence="9">MQO</fullName>
    </alternativeName>
    <alternativeName>
        <fullName evidence="9">Malate dehydrogenase [quinone]</fullName>
    </alternativeName>
</protein>
<dbReference type="Proteomes" id="UP000231960">
    <property type="component" value="Unassembled WGS sequence"/>
</dbReference>
<dbReference type="NCBIfam" id="NF003608">
    <property type="entry name" value="PRK05257.2-4"/>
    <property type="match status" value="1"/>
</dbReference>
<dbReference type="SUPFAM" id="SSF51905">
    <property type="entry name" value="FAD/NAD(P)-binding domain"/>
    <property type="match status" value="1"/>
</dbReference>
<dbReference type="NCBIfam" id="NF003609">
    <property type="entry name" value="PRK05257.2-5"/>
    <property type="match status" value="1"/>
</dbReference>
<name>A0A2M9R6S2_9FLAO</name>
<dbReference type="GO" id="GO:0008924">
    <property type="term" value="F:L-malate dehydrogenase (quinone) activity"/>
    <property type="evidence" value="ECO:0007669"/>
    <property type="project" value="UniProtKB-UniRule"/>
</dbReference>
<dbReference type="NCBIfam" id="NF003604">
    <property type="entry name" value="PRK05257.1-3"/>
    <property type="match status" value="1"/>
</dbReference>
<comment type="caution">
    <text evidence="10">The sequence shown here is derived from an EMBL/GenBank/DDBJ whole genome shotgun (WGS) entry which is preliminary data.</text>
</comment>
<proteinExistence type="inferred from homology"/>
<dbReference type="Gene3D" id="3.50.50.60">
    <property type="entry name" value="FAD/NAD(P)-binding domain"/>
    <property type="match status" value="1"/>
</dbReference>
<dbReference type="InterPro" id="IPR006231">
    <property type="entry name" value="MQO"/>
</dbReference>
<comment type="cofactor">
    <cofactor evidence="2 9">
        <name>FAD</name>
        <dbReference type="ChEBI" id="CHEBI:57692"/>
    </cofactor>
</comment>
<evidence type="ECO:0000256" key="9">
    <source>
        <dbReference type="HAMAP-Rule" id="MF_00212"/>
    </source>
</evidence>
<comment type="catalytic activity">
    <reaction evidence="1 9">
        <text>(S)-malate + a quinone = a quinol + oxaloacetate</text>
        <dbReference type="Rhea" id="RHEA:46012"/>
        <dbReference type="ChEBI" id="CHEBI:15589"/>
        <dbReference type="ChEBI" id="CHEBI:16452"/>
        <dbReference type="ChEBI" id="CHEBI:24646"/>
        <dbReference type="ChEBI" id="CHEBI:132124"/>
        <dbReference type="EC" id="1.1.5.4"/>
    </reaction>
</comment>
<dbReference type="RefSeq" id="WP_100678109.1">
    <property type="nucleotide sequence ID" value="NZ_NIPO01000001.1"/>
</dbReference>
<dbReference type="GO" id="GO:0006099">
    <property type="term" value="P:tricarboxylic acid cycle"/>
    <property type="evidence" value="ECO:0007669"/>
    <property type="project" value="UniProtKB-UniRule"/>
</dbReference>
<dbReference type="Pfam" id="PF06039">
    <property type="entry name" value="Mqo"/>
    <property type="match status" value="1"/>
</dbReference>
<evidence type="ECO:0000313" key="10">
    <source>
        <dbReference type="EMBL" id="PJR04550.1"/>
    </source>
</evidence>
<comment type="pathway">
    <text evidence="3 9">Carbohydrate metabolism; tricarboxylic acid cycle; oxaloacetate from (S)-malate (quinone route): step 1/1.</text>
</comment>
<sequence>MSINQPAETDVVLIGAGIMSATLGLMLKELNPDWSVKIVERLSEAAVESSDAWNNAGTGHSAFCELNYTPETKTGAIDVTKAVNICEQFEISRQFWAYLVEKNIIQNPKDFIHSVPHMSFVWGDENVTYLNKRYASLKNLPLFSDMEFAEDACQIKKWAPLIMQGRSSDDKVAATFMKYGTDVNFGTLTRKMIAYQAGQSGTEVTFNTEVYDVKQQSDGRWEVMIKDLKTGEKKTILTKFVFVGAGGASILLLEKSGIPEGKHYGGFPVSGQWLICQNEKLIEQHQTKVYGKASVGAPPMSVPHLDTRYIDGKKSLLFGPYAGFSTKFLKNGSYCDLFKSINFSNLSTMLGAGVKNIDLTAYLIGEVLQSQNKRVEALKNYFPDAQAKDWRLETAGQRVQTMKRDAKGKAVLAFGTEVVSSADGSFSALLGASPGASTTVSIMLNLLERCFNQQFNNDWQEKLKNMIPSFGIKLNDNEELLQEVRKKTSETLELEY</sequence>
<keyword evidence="6 9" id="KW-0285">Flavoprotein</keyword>
<evidence type="ECO:0000256" key="5">
    <source>
        <dbReference type="ARBA" id="ARBA00022532"/>
    </source>
</evidence>
<dbReference type="NCBIfam" id="NF003603">
    <property type="entry name" value="PRK05257.1-1"/>
    <property type="match status" value="1"/>
</dbReference>
<evidence type="ECO:0000256" key="3">
    <source>
        <dbReference type="ARBA" id="ARBA00005012"/>
    </source>
</evidence>
<dbReference type="NCBIfam" id="NF003606">
    <property type="entry name" value="PRK05257.2-1"/>
    <property type="match status" value="1"/>
</dbReference>
<dbReference type="NCBIfam" id="NF003611">
    <property type="entry name" value="PRK05257.3-2"/>
    <property type="match status" value="1"/>
</dbReference>
<evidence type="ECO:0000313" key="11">
    <source>
        <dbReference type="Proteomes" id="UP000231960"/>
    </source>
</evidence>
<dbReference type="UniPathway" id="UPA00223">
    <property type="reaction ID" value="UER01008"/>
</dbReference>
<gene>
    <name evidence="9" type="primary">mqo</name>
    <name evidence="10" type="ORF">CDL10_08345</name>
</gene>
<dbReference type="NCBIfam" id="NF003613">
    <property type="entry name" value="PRK05257.3-4"/>
    <property type="match status" value="1"/>
</dbReference>
<reference evidence="10 11" key="1">
    <citation type="submission" date="2017-06" db="EMBL/GenBank/DDBJ databases">
        <title>Description of Avrilella dinanensis gen. nov. sp. nov.</title>
        <authorList>
            <person name="Leyer C."/>
            <person name="Sassi M."/>
            <person name="Minet J."/>
            <person name="Kayal S."/>
            <person name="Cattoir V."/>
        </authorList>
    </citation>
    <scope>NUCLEOTIDE SEQUENCE [LARGE SCALE GENOMIC DNA]</scope>
    <source>
        <strain evidence="10 11">UR159</strain>
    </source>
</reference>
<evidence type="ECO:0000256" key="8">
    <source>
        <dbReference type="ARBA" id="ARBA00023002"/>
    </source>
</evidence>
<dbReference type="EC" id="1.1.5.4" evidence="9"/>
<dbReference type="AlphaFoldDB" id="A0A2M9R6S2"/>
<dbReference type="PANTHER" id="PTHR43104:SF2">
    <property type="entry name" value="L-2-HYDROXYGLUTARATE DEHYDROGENASE, MITOCHONDRIAL"/>
    <property type="match status" value="1"/>
</dbReference>
<keyword evidence="5 9" id="KW-0816">Tricarboxylic acid cycle</keyword>